<sequence length="199" mass="21921">MKSKGDAALSLERGFIGQMLQVSRTIWFRLYTTLATQLHIGVHTLTLHHSQSQDGCHEQTDADGFRGAPNHSSALDHLKTMGTGVKFICHSVLTTFIGDQNPTADVIHRWTFEGQRAFRCTAFSLQSIAFPCTHELPRHSETIKLFKCLTTMPLTASGCNMIAILSALKLTANSFDQAQSNSCRCVCGGVCAFQSFMLH</sequence>
<protein>
    <submittedName>
        <fullName evidence="1">Uncharacterized protein</fullName>
    </submittedName>
</protein>
<name>A0A4Y7PZF8_9AGAM</name>
<reference evidence="1 2" key="1">
    <citation type="submission" date="2018-06" db="EMBL/GenBank/DDBJ databases">
        <title>A transcriptomic atlas of mushroom development highlights an independent origin of complex multicellularity.</title>
        <authorList>
            <consortium name="DOE Joint Genome Institute"/>
            <person name="Krizsan K."/>
            <person name="Almasi E."/>
            <person name="Merenyi Z."/>
            <person name="Sahu N."/>
            <person name="Viragh M."/>
            <person name="Koszo T."/>
            <person name="Mondo S."/>
            <person name="Kiss B."/>
            <person name="Balint B."/>
            <person name="Kues U."/>
            <person name="Barry K."/>
            <person name="Hegedus J.C."/>
            <person name="Henrissat B."/>
            <person name="Johnson J."/>
            <person name="Lipzen A."/>
            <person name="Ohm R."/>
            <person name="Nagy I."/>
            <person name="Pangilinan J."/>
            <person name="Yan J."/>
            <person name="Xiong Y."/>
            <person name="Grigoriev I.V."/>
            <person name="Hibbett D.S."/>
            <person name="Nagy L.G."/>
        </authorList>
    </citation>
    <scope>NUCLEOTIDE SEQUENCE [LARGE SCALE GENOMIC DNA]</scope>
    <source>
        <strain evidence="1 2">SZMC22713</strain>
    </source>
</reference>
<dbReference type="EMBL" id="ML170185">
    <property type="protein sequence ID" value="TDL20777.1"/>
    <property type="molecule type" value="Genomic_DNA"/>
</dbReference>
<organism evidence="1 2">
    <name type="scientific">Rickenella mellea</name>
    <dbReference type="NCBI Taxonomy" id="50990"/>
    <lineage>
        <taxon>Eukaryota</taxon>
        <taxon>Fungi</taxon>
        <taxon>Dikarya</taxon>
        <taxon>Basidiomycota</taxon>
        <taxon>Agaricomycotina</taxon>
        <taxon>Agaricomycetes</taxon>
        <taxon>Hymenochaetales</taxon>
        <taxon>Rickenellaceae</taxon>
        <taxon>Rickenella</taxon>
    </lineage>
</organism>
<dbReference type="AlphaFoldDB" id="A0A4Y7PZF8"/>
<evidence type="ECO:0000313" key="1">
    <source>
        <dbReference type="EMBL" id="TDL20777.1"/>
    </source>
</evidence>
<proteinExistence type="predicted"/>
<dbReference type="Proteomes" id="UP000294933">
    <property type="component" value="Unassembled WGS sequence"/>
</dbReference>
<keyword evidence="2" id="KW-1185">Reference proteome</keyword>
<accession>A0A4Y7PZF8</accession>
<dbReference type="VEuPathDB" id="FungiDB:BD410DRAFT_356889"/>
<gene>
    <name evidence="1" type="ORF">BD410DRAFT_356889</name>
</gene>
<evidence type="ECO:0000313" key="2">
    <source>
        <dbReference type="Proteomes" id="UP000294933"/>
    </source>
</evidence>